<name>G7YF19_CLOSI</name>
<protein>
    <submittedName>
        <fullName evidence="1">Uncharacterized protein</fullName>
    </submittedName>
</protein>
<gene>
    <name evidence="1" type="ORF">CLF_106367</name>
</gene>
<proteinExistence type="predicted"/>
<organism evidence="1 2">
    <name type="scientific">Clonorchis sinensis</name>
    <name type="common">Chinese liver fluke</name>
    <dbReference type="NCBI Taxonomy" id="79923"/>
    <lineage>
        <taxon>Eukaryota</taxon>
        <taxon>Metazoa</taxon>
        <taxon>Spiralia</taxon>
        <taxon>Lophotrochozoa</taxon>
        <taxon>Platyhelminthes</taxon>
        <taxon>Trematoda</taxon>
        <taxon>Digenea</taxon>
        <taxon>Opisthorchiida</taxon>
        <taxon>Opisthorchiata</taxon>
        <taxon>Opisthorchiidae</taxon>
        <taxon>Clonorchis</taxon>
    </lineage>
</organism>
<keyword evidence="2" id="KW-1185">Reference proteome</keyword>
<reference key="2">
    <citation type="submission" date="2011-10" db="EMBL/GenBank/DDBJ databases">
        <title>The genome and transcriptome sequence of Clonorchis sinensis provide insights into the carcinogenic liver fluke.</title>
        <authorList>
            <person name="Wang X."/>
            <person name="Huang Y."/>
            <person name="Chen W."/>
            <person name="Liu H."/>
            <person name="Guo L."/>
            <person name="Chen Y."/>
            <person name="Luo F."/>
            <person name="Zhou W."/>
            <person name="Sun J."/>
            <person name="Mao Q."/>
            <person name="Liang P."/>
            <person name="Zhou C."/>
            <person name="Tian Y."/>
            <person name="Men J."/>
            <person name="Lv X."/>
            <person name="Huang L."/>
            <person name="Zhou J."/>
            <person name="Hu Y."/>
            <person name="Li R."/>
            <person name="Zhang F."/>
            <person name="Lei H."/>
            <person name="Li X."/>
            <person name="Hu X."/>
            <person name="Liang C."/>
            <person name="Xu J."/>
            <person name="Wu Z."/>
            <person name="Yu X."/>
        </authorList>
    </citation>
    <scope>NUCLEOTIDE SEQUENCE</scope>
    <source>
        <strain>Henan</strain>
    </source>
</reference>
<evidence type="ECO:0000313" key="2">
    <source>
        <dbReference type="Proteomes" id="UP000008909"/>
    </source>
</evidence>
<accession>G7YF19</accession>
<reference evidence="1" key="1">
    <citation type="journal article" date="2011" name="Genome Biol.">
        <title>The draft genome of the carcinogenic human liver fluke Clonorchis sinensis.</title>
        <authorList>
            <person name="Wang X."/>
            <person name="Chen W."/>
            <person name="Huang Y."/>
            <person name="Sun J."/>
            <person name="Men J."/>
            <person name="Liu H."/>
            <person name="Luo F."/>
            <person name="Guo L."/>
            <person name="Lv X."/>
            <person name="Deng C."/>
            <person name="Zhou C."/>
            <person name="Fan Y."/>
            <person name="Li X."/>
            <person name="Huang L."/>
            <person name="Hu Y."/>
            <person name="Liang C."/>
            <person name="Hu X."/>
            <person name="Xu J."/>
            <person name="Yu X."/>
        </authorList>
    </citation>
    <scope>NUCLEOTIDE SEQUENCE [LARGE SCALE GENOMIC DNA]</scope>
    <source>
        <strain evidence="1">Henan</strain>
    </source>
</reference>
<evidence type="ECO:0000313" key="1">
    <source>
        <dbReference type="EMBL" id="GAA51552.1"/>
    </source>
</evidence>
<dbReference type="EMBL" id="DF143167">
    <property type="protein sequence ID" value="GAA51552.1"/>
    <property type="molecule type" value="Genomic_DNA"/>
</dbReference>
<dbReference type="AlphaFoldDB" id="G7YF19"/>
<dbReference type="Proteomes" id="UP000008909">
    <property type="component" value="Unassembled WGS sequence"/>
</dbReference>
<sequence>MEDTNHGLPKGSLLQYELDHQVKVVVLKYRNKPASYTSWQFVPQDETCKESQRGAVRSRAARPSTRSIRATRRSGVLKYFPDIHYNGECTTGCRFSRNQHFGRLLERELRMKFRGVMK</sequence>